<dbReference type="NCBIfam" id="TIGR00976">
    <property type="entry name" value="CocE_NonD"/>
    <property type="match status" value="1"/>
</dbReference>
<dbReference type="InterPro" id="IPR005674">
    <property type="entry name" value="CocE/Ser_esterase"/>
</dbReference>
<keyword evidence="2" id="KW-0378">Hydrolase</keyword>
<dbReference type="InterPro" id="IPR029058">
    <property type="entry name" value="AB_hydrolase_fold"/>
</dbReference>
<evidence type="ECO:0000313" key="5">
    <source>
        <dbReference type="EMBL" id="GCE00264.1"/>
    </source>
</evidence>
<keyword evidence="5" id="KW-0547">Nucleotide-binding</keyword>
<keyword evidence="6" id="KW-1185">Reference proteome</keyword>
<accession>A0A401Z092</accession>
<dbReference type="PANTHER" id="PTHR22946:SF9">
    <property type="entry name" value="POLYKETIDE TRANSFERASE AF380"/>
    <property type="match status" value="1"/>
</dbReference>
<dbReference type="Proteomes" id="UP000286931">
    <property type="component" value="Unassembled WGS sequence"/>
</dbReference>
<dbReference type="PANTHER" id="PTHR22946">
    <property type="entry name" value="DIENELACTONE HYDROLASE DOMAIN-CONTAINING PROTEIN-RELATED"/>
    <property type="match status" value="1"/>
</dbReference>
<dbReference type="EMBL" id="BIFH01000038">
    <property type="protein sequence ID" value="GCE00264.1"/>
    <property type="molecule type" value="Genomic_DNA"/>
</dbReference>
<sequence length="577" mass="62490">MTPCSRADTDRHDRSTTPSSEPFAKWEGTDVSSHETHTTSLYPEVDEATLAQLVEALETGDTTRLAPARAAEIEETRALARFSRVRVPGAGGVELDGALWLHPGDRARPVVVMPSPWTHFGWLLYVAQATRFALKGYHVLAYTARGFGLSKGNVEVAGPLDVQDGVAALTFVLSRIDGEPAGVGFLGDSYGSGISQLVAAHDPRVTAVVALSTWGDLGEAFYENETRHTAAVEVLRGAADEKRLSEDTRTRFDNVRNNEDIEGTLDWARERSPIHHIEAINNRERPLPVLFANAWHETLFPTNQLLTTFNALTGPKRLLLSIGDHSGPEMSGIIGLPNRIWEDAHRWFDHYLLGVDTGIDVEDEVVTEIMWNKTLEGRPTWGAVTGRTERLYLSAPQNGGDGTLSDKPGADGQVAFAAGTDTPATVADKIIATGNAELAGNPKVYPTAEIDRAHAGVWATAPLPVTAELRGVPRLHLTYTVDAAESTLIAYLFDVDAEDNAHIITHAPFTEPRGESGRPVSLDIALQATGYDVRAGHRLMLVIDTIDPFYGDATVADSTISLALSDEDPSHLELPLS</sequence>
<evidence type="ECO:0000256" key="1">
    <source>
        <dbReference type="ARBA" id="ARBA00008645"/>
    </source>
</evidence>
<keyword evidence="5" id="KW-0067">ATP-binding</keyword>
<comment type="caution">
    <text evidence="5">The sequence shown here is derived from an EMBL/GenBank/DDBJ whole genome shotgun (WGS) entry which is preliminary data.</text>
</comment>
<dbReference type="InterPro" id="IPR050261">
    <property type="entry name" value="FrsA_esterase"/>
</dbReference>
<dbReference type="GO" id="GO:0052689">
    <property type="term" value="F:carboxylic ester hydrolase activity"/>
    <property type="evidence" value="ECO:0007669"/>
    <property type="project" value="UniProtKB-ARBA"/>
</dbReference>
<dbReference type="SUPFAM" id="SSF49785">
    <property type="entry name" value="Galactose-binding domain-like"/>
    <property type="match status" value="1"/>
</dbReference>
<dbReference type="Pfam" id="PF08530">
    <property type="entry name" value="PepX_C"/>
    <property type="match status" value="1"/>
</dbReference>
<evidence type="ECO:0000259" key="4">
    <source>
        <dbReference type="SMART" id="SM00939"/>
    </source>
</evidence>
<feature type="region of interest" description="Disordered" evidence="3">
    <location>
        <begin position="1"/>
        <end position="37"/>
    </location>
</feature>
<dbReference type="Pfam" id="PF02129">
    <property type="entry name" value="Peptidase_S15"/>
    <property type="match status" value="1"/>
</dbReference>
<dbReference type="AlphaFoldDB" id="A0A401Z092"/>
<organism evidence="5 6">
    <name type="scientific">Embleya hyalina</name>
    <dbReference type="NCBI Taxonomy" id="516124"/>
    <lineage>
        <taxon>Bacteria</taxon>
        <taxon>Bacillati</taxon>
        <taxon>Actinomycetota</taxon>
        <taxon>Actinomycetes</taxon>
        <taxon>Kitasatosporales</taxon>
        <taxon>Streptomycetaceae</taxon>
        <taxon>Embleya</taxon>
    </lineage>
</organism>
<dbReference type="InterPro" id="IPR013736">
    <property type="entry name" value="Xaa-Pro_dipept_C"/>
</dbReference>
<dbReference type="InterPro" id="IPR000383">
    <property type="entry name" value="Xaa-Pro-like_dom"/>
</dbReference>
<feature type="domain" description="Xaa-Pro dipeptidyl-peptidase C-terminal" evidence="4">
    <location>
        <begin position="345"/>
        <end position="573"/>
    </location>
</feature>
<evidence type="ECO:0000313" key="6">
    <source>
        <dbReference type="Proteomes" id="UP000286931"/>
    </source>
</evidence>
<reference evidence="5 6" key="1">
    <citation type="submission" date="2018-12" db="EMBL/GenBank/DDBJ databases">
        <title>Draft genome sequence of Embleya hyalina NBRC 13850T.</title>
        <authorList>
            <person name="Komaki H."/>
            <person name="Hosoyama A."/>
            <person name="Kimura A."/>
            <person name="Ichikawa N."/>
            <person name="Tamura T."/>
        </authorList>
    </citation>
    <scope>NUCLEOTIDE SEQUENCE [LARGE SCALE GENOMIC DNA]</scope>
    <source>
        <strain evidence="5 6">NBRC 13850</strain>
    </source>
</reference>
<protein>
    <submittedName>
        <fullName evidence="5">ABC transporter ATP-binding protein</fullName>
    </submittedName>
</protein>
<gene>
    <name evidence="5" type="ORF">EHYA_07989</name>
</gene>
<dbReference type="GO" id="GO:0008239">
    <property type="term" value="F:dipeptidyl-peptidase activity"/>
    <property type="evidence" value="ECO:0007669"/>
    <property type="project" value="InterPro"/>
</dbReference>
<evidence type="ECO:0000256" key="3">
    <source>
        <dbReference type="SAM" id="MobiDB-lite"/>
    </source>
</evidence>
<name>A0A401Z092_9ACTN</name>
<evidence type="ECO:0000256" key="2">
    <source>
        <dbReference type="ARBA" id="ARBA00022801"/>
    </source>
</evidence>
<comment type="similarity">
    <text evidence="1">Belongs to the AB hydrolase superfamily.</text>
</comment>
<dbReference type="GO" id="GO:0005524">
    <property type="term" value="F:ATP binding"/>
    <property type="evidence" value="ECO:0007669"/>
    <property type="project" value="UniProtKB-KW"/>
</dbReference>
<dbReference type="SMART" id="SM00939">
    <property type="entry name" value="PepX_C"/>
    <property type="match status" value="1"/>
</dbReference>
<dbReference type="InterPro" id="IPR008979">
    <property type="entry name" value="Galactose-bd-like_sf"/>
</dbReference>
<proteinExistence type="inferred from homology"/>
<dbReference type="Gene3D" id="2.60.120.260">
    <property type="entry name" value="Galactose-binding domain-like"/>
    <property type="match status" value="1"/>
</dbReference>
<dbReference type="SUPFAM" id="SSF53474">
    <property type="entry name" value="alpha/beta-Hydrolases"/>
    <property type="match status" value="1"/>
</dbReference>
<dbReference type="Gene3D" id="3.40.50.1820">
    <property type="entry name" value="alpha/beta hydrolase"/>
    <property type="match status" value="1"/>
</dbReference>